<accession>A0A8T9C670</accession>
<evidence type="ECO:0000313" key="3">
    <source>
        <dbReference type="Proteomes" id="UP000469558"/>
    </source>
</evidence>
<dbReference type="OrthoDB" id="427960at2759"/>
<protein>
    <submittedName>
        <fullName evidence="2">Uncharacterized protein</fullName>
    </submittedName>
</protein>
<feature type="compositionally biased region" description="Basic residues" evidence="1">
    <location>
        <begin position="212"/>
        <end position="234"/>
    </location>
</feature>
<dbReference type="AlphaFoldDB" id="A0A8T9C670"/>
<proteinExistence type="predicted"/>
<feature type="compositionally biased region" description="Gly residues" evidence="1">
    <location>
        <begin position="247"/>
        <end position="257"/>
    </location>
</feature>
<feature type="compositionally biased region" description="Polar residues" evidence="1">
    <location>
        <begin position="1"/>
        <end position="18"/>
    </location>
</feature>
<evidence type="ECO:0000313" key="2">
    <source>
        <dbReference type="EMBL" id="TVY75603.1"/>
    </source>
</evidence>
<dbReference type="Proteomes" id="UP000469558">
    <property type="component" value="Unassembled WGS sequence"/>
</dbReference>
<name>A0A8T9C670_9HELO</name>
<dbReference type="Pfam" id="PF10175">
    <property type="entry name" value="MPP6"/>
    <property type="match status" value="1"/>
</dbReference>
<evidence type="ECO:0000256" key="1">
    <source>
        <dbReference type="SAM" id="MobiDB-lite"/>
    </source>
</evidence>
<feature type="compositionally biased region" description="Basic and acidic residues" evidence="1">
    <location>
        <begin position="155"/>
        <end position="171"/>
    </location>
</feature>
<gene>
    <name evidence="2" type="ORF">LSUE1_G008011</name>
</gene>
<reference evidence="2 3" key="1">
    <citation type="submission" date="2018-05" db="EMBL/GenBank/DDBJ databases">
        <title>Genome sequencing and assembly of the regulated plant pathogen Lachnellula willkommii and related sister species for the development of diagnostic species identification markers.</title>
        <authorList>
            <person name="Giroux E."/>
            <person name="Bilodeau G."/>
        </authorList>
    </citation>
    <scope>NUCLEOTIDE SEQUENCE [LARGE SCALE GENOMIC DNA]</scope>
    <source>
        <strain evidence="2 3">CBS 268.59</strain>
    </source>
</reference>
<comment type="caution">
    <text evidence="2">The sequence shown here is derived from an EMBL/GenBank/DDBJ whole genome shotgun (WGS) entry which is preliminary data.</text>
</comment>
<dbReference type="EMBL" id="QGMK01001006">
    <property type="protein sequence ID" value="TVY75603.1"/>
    <property type="molecule type" value="Genomic_DNA"/>
</dbReference>
<feature type="compositionally biased region" description="Basic and acidic residues" evidence="1">
    <location>
        <begin position="284"/>
        <end position="294"/>
    </location>
</feature>
<feature type="compositionally biased region" description="Acidic residues" evidence="1">
    <location>
        <begin position="172"/>
        <end position="195"/>
    </location>
</feature>
<sequence>MSSASTPTGAPKSMSSRLLTMKFMQRAANTSPSSSPSTPDEPPNKRRKKDTDSPSKFNVDALADQRAVQKALADEEAKRQAVLERQAAEAGDTRWVLSFEDQKQVAASSALALRVVQTGYANLDSIAPLQIQAMEEGAEDKPAMVGRRSYGKFNRGLEKQQDSTKAVKEDASESDSEEEDDESSKSGEEDDDDPSEGFYNDSRAAEATDRLRKQRKAQKHKENKALRKQGKERKRKEVDLNKLSSLSGGGHTGGGKGPCHECGGPHMKRDCPGDGVVTRAKRVYPYEKRDDGPPRKTARAR</sequence>
<feature type="region of interest" description="Disordered" evidence="1">
    <location>
        <begin position="137"/>
        <end position="301"/>
    </location>
</feature>
<feature type="region of interest" description="Disordered" evidence="1">
    <location>
        <begin position="1"/>
        <end position="62"/>
    </location>
</feature>
<organism evidence="2 3">
    <name type="scientific">Lachnellula suecica</name>
    <dbReference type="NCBI Taxonomy" id="602035"/>
    <lineage>
        <taxon>Eukaryota</taxon>
        <taxon>Fungi</taxon>
        <taxon>Dikarya</taxon>
        <taxon>Ascomycota</taxon>
        <taxon>Pezizomycotina</taxon>
        <taxon>Leotiomycetes</taxon>
        <taxon>Helotiales</taxon>
        <taxon>Lachnaceae</taxon>
        <taxon>Lachnellula</taxon>
    </lineage>
</organism>
<keyword evidence="3" id="KW-1185">Reference proteome</keyword>